<dbReference type="GO" id="GO:0004497">
    <property type="term" value="F:monooxygenase activity"/>
    <property type="evidence" value="ECO:0007669"/>
    <property type="project" value="InterPro"/>
</dbReference>
<keyword evidence="4 5" id="KW-0408">Iron</keyword>
<comment type="caution">
    <text evidence="6">The sequence shown here is derived from an EMBL/GenBank/DDBJ whole genome shotgun (WGS) entry which is preliminary data.</text>
</comment>
<gene>
    <name evidence="6" type="ORF">G6F51_004971</name>
</gene>
<dbReference type="Proteomes" id="UP000717996">
    <property type="component" value="Unassembled WGS sequence"/>
</dbReference>
<evidence type="ECO:0000256" key="2">
    <source>
        <dbReference type="ARBA" id="ARBA00010617"/>
    </source>
</evidence>
<evidence type="ECO:0000256" key="1">
    <source>
        <dbReference type="ARBA" id="ARBA00001971"/>
    </source>
</evidence>
<evidence type="ECO:0000313" key="7">
    <source>
        <dbReference type="Proteomes" id="UP000717996"/>
    </source>
</evidence>
<dbReference type="EMBL" id="JAANIT010000580">
    <property type="protein sequence ID" value="KAG1546285.1"/>
    <property type="molecule type" value="Genomic_DNA"/>
</dbReference>
<accession>A0A9P6YF52</accession>
<keyword evidence="5" id="KW-0349">Heme</keyword>
<comment type="cofactor">
    <cofactor evidence="1 5">
        <name>heme</name>
        <dbReference type="ChEBI" id="CHEBI:30413"/>
    </cofactor>
</comment>
<comment type="similarity">
    <text evidence="2">Belongs to the cytochrome P450 family.</text>
</comment>
<evidence type="ECO:0008006" key="8">
    <source>
        <dbReference type="Google" id="ProtNLM"/>
    </source>
</evidence>
<evidence type="ECO:0000256" key="4">
    <source>
        <dbReference type="ARBA" id="ARBA00023004"/>
    </source>
</evidence>
<dbReference type="Pfam" id="PF00067">
    <property type="entry name" value="p450"/>
    <property type="match status" value="1"/>
</dbReference>
<dbReference type="GO" id="GO:0016705">
    <property type="term" value="F:oxidoreductase activity, acting on paired donors, with incorporation or reduction of molecular oxygen"/>
    <property type="evidence" value="ECO:0007669"/>
    <property type="project" value="InterPro"/>
</dbReference>
<dbReference type="PANTHER" id="PTHR24305:SF166">
    <property type="entry name" value="CYTOCHROME P450 12A4, MITOCHONDRIAL-RELATED"/>
    <property type="match status" value="1"/>
</dbReference>
<dbReference type="InterPro" id="IPR050121">
    <property type="entry name" value="Cytochrome_P450_monoxygenase"/>
</dbReference>
<dbReference type="InterPro" id="IPR002403">
    <property type="entry name" value="Cyt_P450_E_grp-IV"/>
</dbReference>
<feature type="binding site" description="axial binding residue" evidence="5">
    <location>
        <position position="480"/>
    </location>
    <ligand>
        <name>heme</name>
        <dbReference type="ChEBI" id="CHEBI:30413"/>
    </ligand>
    <ligandPart>
        <name>Fe</name>
        <dbReference type="ChEBI" id="CHEBI:18248"/>
    </ligandPart>
</feature>
<protein>
    <recommendedName>
        <fullName evidence="8">Cytochrome P450</fullName>
    </recommendedName>
</protein>
<dbReference type="PANTHER" id="PTHR24305">
    <property type="entry name" value="CYTOCHROME P450"/>
    <property type="match status" value="1"/>
</dbReference>
<dbReference type="AlphaFoldDB" id="A0A9P6YF52"/>
<name>A0A9P6YF52_RHIOR</name>
<dbReference type="InterPro" id="IPR001128">
    <property type="entry name" value="Cyt_P450"/>
</dbReference>
<organism evidence="6 7">
    <name type="scientific">Rhizopus oryzae</name>
    <name type="common">Mucormycosis agent</name>
    <name type="synonym">Rhizopus arrhizus var. delemar</name>
    <dbReference type="NCBI Taxonomy" id="64495"/>
    <lineage>
        <taxon>Eukaryota</taxon>
        <taxon>Fungi</taxon>
        <taxon>Fungi incertae sedis</taxon>
        <taxon>Mucoromycota</taxon>
        <taxon>Mucoromycotina</taxon>
        <taxon>Mucoromycetes</taxon>
        <taxon>Mucorales</taxon>
        <taxon>Mucorineae</taxon>
        <taxon>Rhizopodaceae</taxon>
        <taxon>Rhizopus</taxon>
    </lineage>
</organism>
<dbReference type="PRINTS" id="PR00385">
    <property type="entry name" value="P450"/>
</dbReference>
<evidence type="ECO:0000256" key="5">
    <source>
        <dbReference type="PIRSR" id="PIRSR602403-1"/>
    </source>
</evidence>
<dbReference type="OMA" id="VLHQYTE"/>
<dbReference type="GO" id="GO:0020037">
    <property type="term" value="F:heme binding"/>
    <property type="evidence" value="ECO:0007669"/>
    <property type="project" value="InterPro"/>
</dbReference>
<keyword evidence="3 5" id="KW-0479">Metal-binding</keyword>
<dbReference type="GO" id="GO:0005506">
    <property type="term" value="F:iron ion binding"/>
    <property type="evidence" value="ECO:0007669"/>
    <property type="project" value="InterPro"/>
</dbReference>
<sequence>MNEETLKIIRKNVINYLEKWKSSEKLDATLAAKLGLSSVAAYFLYKTVLYRLYLHPANKIPGPRVGWIPFMGNFFQILKADNDQSPFIKWAEQYGGIFTVHFYWNEPRVVVSDDRLVKQILTSQMYDFEKPMAASKMLSRIVGNGLLVAEGHAHRVQRKMLNPAFSIQSIRAMVPLMIGPCYTLRDQWIQMISTNHTEYTEIEVSRDLSLATLDIIGITAFGQDFGSVAHYGTDKMNRLSKAYLKLFSRGMSLIRILTIAFPVLGLLPTKENREDAEMLRWLKEESEALVEAGLQRDAEEKKSGKTSQYQDLLALMVNLIDKDTGKGFTKEELRHQCLTFLAAGHETTSNTLCWCLWLLAQHQDIQDKLRSEILVLFKDNKILDYNAVNALPYLDHVCCETLRLIPTVPQTARVSRMPVVLGPYVLPKNTIFYIPSVVSHHSKEIWGEDVNEFKPSRWEKTDHIGNAYEYFPFLAGGRQCIGQRFAIVELKILLSILIRDIQFFEKPGFKVQKSQFIVTRPTPNMTLWTKRVSY</sequence>
<dbReference type="InterPro" id="IPR036396">
    <property type="entry name" value="Cyt_P450_sf"/>
</dbReference>
<reference evidence="6" key="1">
    <citation type="journal article" date="2020" name="Microb. Genom.">
        <title>Genetic diversity of clinical and environmental Mucorales isolates obtained from an investigation of mucormycosis cases among solid organ transplant recipients.</title>
        <authorList>
            <person name="Nguyen M.H."/>
            <person name="Kaul D."/>
            <person name="Muto C."/>
            <person name="Cheng S.J."/>
            <person name="Richter R.A."/>
            <person name="Bruno V.M."/>
            <person name="Liu G."/>
            <person name="Beyhan S."/>
            <person name="Sundermann A.J."/>
            <person name="Mounaud S."/>
            <person name="Pasculle A.W."/>
            <person name="Nierman W.C."/>
            <person name="Driscoll E."/>
            <person name="Cumbie R."/>
            <person name="Clancy C.J."/>
            <person name="Dupont C.L."/>
        </authorList>
    </citation>
    <scope>NUCLEOTIDE SEQUENCE</scope>
    <source>
        <strain evidence="6">GL16</strain>
    </source>
</reference>
<dbReference type="SUPFAM" id="SSF48264">
    <property type="entry name" value="Cytochrome P450"/>
    <property type="match status" value="1"/>
</dbReference>
<evidence type="ECO:0000313" key="6">
    <source>
        <dbReference type="EMBL" id="KAG1546285.1"/>
    </source>
</evidence>
<dbReference type="Gene3D" id="1.10.630.10">
    <property type="entry name" value="Cytochrome P450"/>
    <property type="match status" value="1"/>
</dbReference>
<evidence type="ECO:0000256" key="3">
    <source>
        <dbReference type="ARBA" id="ARBA00022723"/>
    </source>
</evidence>
<dbReference type="PRINTS" id="PR00465">
    <property type="entry name" value="EP450IV"/>
</dbReference>
<proteinExistence type="inferred from homology"/>